<dbReference type="Proteomes" id="UP001596150">
    <property type="component" value="Unassembled WGS sequence"/>
</dbReference>
<evidence type="ECO:0000256" key="1">
    <source>
        <dbReference type="SAM" id="MobiDB-lite"/>
    </source>
</evidence>
<protein>
    <submittedName>
        <fullName evidence="2">Uncharacterized protein</fullName>
    </submittedName>
</protein>
<name>A0ABW0Q443_9HYPH</name>
<dbReference type="RefSeq" id="WP_266346338.1">
    <property type="nucleotide sequence ID" value="NZ_JAPKNH010000015.1"/>
</dbReference>
<gene>
    <name evidence="2" type="ORF">ACFPP9_25015</name>
</gene>
<comment type="caution">
    <text evidence="2">The sequence shown here is derived from an EMBL/GenBank/DDBJ whole genome shotgun (WGS) entry which is preliminary data.</text>
</comment>
<sequence>MCELATVYTTRHALSHGIQKVAGTISSDYFRPLGRVVFNSYAGEGREWHRTMEGALNRAEQMRSHKLKSLLAQMGKLKKINFTKHMAKAEPRFEAFRRGQKPNAIQRVSRNRRRRFDDGV</sequence>
<evidence type="ECO:0000313" key="2">
    <source>
        <dbReference type="EMBL" id="MFC5519049.1"/>
    </source>
</evidence>
<feature type="region of interest" description="Disordered" evidence="1">
    <location>
        <begin position="96"/>
        <end position="120"/>
    </location>
</feature>
<proteinExistence type="predicted"/>
<dbReference type="EMBL" id="JBHSML010000031">
    <property type="protein sequence ID" value="MFC5519049.1"/>
    <property type="molecule type" value="Genomic_DNA"/>
</dbReference>
<accession>A0ABW0Q443</accession>
<organism evidence="2 3">
    <name type="scientific">Kaistia terrae</name>
    <dbReference type="NCBI Taxonomy" id="537017"/>
    <lineage>
        <taxon>Bacteria</taxon>
        <taxon>Pseudomonadati</taxon>
        <taxon>Pseudomonadota</taxon>
        <taxon>Alphaproteobacteria</taxon>
        <taxon>Hyphomicrobiales</taxon>
        <taxon>Kaistiaceae</taxon>
        <taxon>Kaistia</taxon>
    </lineage>
</organism>
<evidence type="ECO:0000313" key="3">
    <source>
        <dbReference type="Proteomes" id="UP001596150"/>
    </source>
</evidence>
<reference evidence="3" key="1">
    <citation type="journal article" date="2019" name="Int. J. Syst. Evol. Microbiol.">
        <title>The Global Catalogue of Microorganisms (GCM) 10K type strain sequencing project: providing services to taxonomists for standard genome sequencing and annotation.</title>
        <authorList>
            <consortium name="The Broad Institute Genomics Platform"/>
            <consortium name="The Broad Institute Genome Sequencing Center for Infectious Disease"/>
            <person name="Wu L."/>
            <person name="Ma J."/>
        </authorList>
    </citation>
    <scope>NUCLEOTIDE SEQUENCE [LARGE SCALE GENOMIC DNA]</scope>
    <source>
        <strain evidence="3">KACC 12633</strain>
    </source>
</reference>
<keyword evidence="3" id="KW-1185">Reference proteome</keyword>